<dbReference type="GO" id="GO:0009423">
    <property type="term" value="P:chorismate biosynthetic process"/>
    <property type="evidence" value="ECO:0007669"/>
    <property type="project" value="UniProtKB-UniRule"/>
</dbReference>
<evidence type="ECO:0000256" key="4">
    <source>
        <dbReference type="ARBA" id="ARBA00011037"/>
    </source>
</evidence>
<dbReference type="NCBIfam" id="NF003807">
    <property type="entry name" value="PRK05395.1-4"/>
    <property type="match status" value="1"/>
</dbReference>
<keyword evidence="7 8" id="KW-0456">Lyase</keyword>
<dbReference type="PROSITE" id="PS01029">
    <property type="entry name" value="DEHYDROQUINASE_II"/>
    <property type="match status" value="1"/>
</dbReference>
<evidence type="ECO:0000256" key="2">
    <source>
        <dbReference type="ARBA" id="ARBA00003924"/>
    </source>
</evidence>
<comment type="catalytic activity">
    <reaction evidence="1 8">
        <text>3-dehydroquinate = 3-dehydroshikimate + H2O</text>
        <dbReference type="Rhea" id="RHEA:21096"/>
        <dbReference type="ChEBI" id="CHEBI:15377"/>
        <dbReference type="ChEBI" id="CHEBI:16630"/>
        <dbReference type="ChEBI" id="CHEBI:32364"/>
        <dbReference type="EC" id="4.2.1.10"/>
    </reaction>
</comment>
<evidence type="ECO:0000256" key="9">
    <source>
        <dbReference type="PIRSR" id="PIRSR001399-1"/>
    </source>
</evidence>
<evidence type="ECO:0000313" key="13">
    <source>
        <dbReference type="Proteomes" id="UP000198820"/>
    </source>
</evidence>
<dbReference type="Pfam" id="PF01220">
    <property type="entry name" value="DHquinase_II"/>
    <property type="match status" value="1"/>
</dbReference>
<comment type="similarity">
    <text evidence="4 8">Belongs to the type-II 3-dehydroquinase family.</text>
</comment>
<feature type="active site" description="Proton acceptor" evidence="8 9">
    <location>
        <position position="22"/>
    </location>
</feature>
<accession>A0A1H3XDZ9</accession>
<evidence type="ECO:0000256" key="6">
    <source>
        <dbReference type="ARBA" id="ARBA00012060"/>
    </source>
</evidence>
<feature type="binding site" evidence="8 10">
    <location>
        <position position="75"/>
    </location>
    <ligand>
        <name>substrate</name>
    </ligand>
</feature>
<dbReference type="SUPFAM" id="SSF52304">
    <property type="entry name" value="Type II 3-dehydroquinate dehydratase"/>
    <property type="match status" value="1"/>
</dbReference>
<comment type="function">
    <text evidence="2 8">Catalyzes a trans-dehydration via an enolate intermediate.</text>
</comment>
<evidence type="ECO:0000256" key="7">
    <source>
        <dbReference type="ARBA" id="ARBA00023239"/>
    </source>
</evidence>
<feature type="binding site" evidence="8 10">
    <location>
        <position position="82"/>
    </location>
    <ligand>
        <name>substrate</name>
    </ligand>
</feature>
<dbReference type="RefSeq" id="WP_093239674.1">
    <property type="nucleotide sequence ID" value="NZ_FNQF01000002.1"/>
</dbReference>
<evidence type="ECO:0000256" key="5">
    <source>
        <dbReference type="ARBA" id="ARBA00011193"/>
    </source>
</evidence>
<dbReference type="InterPro" id="IPR018509">
    <property type="entry name" value="DHquinase_II_CS"/>
</dbReference>
<feature type="site" description="Transition state stabilizer" evidence="8 11">
    <location>
        <position position="17"/>
    </location>
</feature>
<dbReference type="InterPro" id="IPR001874">
    <property type="entry name" value="DHquinase_II"/>
</dbReference>
<dbReference type="GO" id="GO:0009073">
    <property type="term" value="P:aromatic amino acid family biosynthetic process"/>
    <property type="evidence" value="ECO:0007669"/>
    <property type="project" value="UniProtKB-KW"/>
</dbReference>
<feature type="binding site" evidence="8 10">
    <location>
        <position position="106"/>
    </location>
    <ligand>
        <name>substrate</name>
    </ligand>
</feature>
<sequence length="140" mass="15728">MKLHIINGPNLNLLGKREPKIYGKKSFKSFFTELQFKFRKVELSYFQSNSESDLITKIQNAKADGIIINAAAYTHTSIAIADAIAAIDIPVVEIHISNTHAREDFRKKSYLSPVVKGCIFGFGMQSYELAIQSFLNQENA</sequence>
<keyword evidence="13" id="KW-1185">Reference proteome</keyword>
<evidence type="ECO:0000313" key="12">
    <source>
        <dbReference type="EMBL" id="SDZ97450.1"/>
    </source>
</evidence>
<evidence type="ECO:0000256" key="1">
    <source>
        <dbReference type="ARBA" id="ARBA00001864"/>
    </source>
</evidence>
<dbReference type="PANTHER" id="PTHR21272:SF3">
    <property type="entry name" value="CATABOLIC 3-DEHYDROQUINASE"/>
    <property type="match status" value="1"/>
</dbReference>
<dbReference type="NCBIfam" id="TIGR01088">
    <property type="entry name" value="aroQ"/>
    <property type="match status" value="1"/>
</dbReference>
<dbReference type="Gene3D" id="3.40.50.9100">
    <property type="entry name" value="Dehydroquinase, class II"/>
    <property type="match status" value="1"/>
</dbReference>
<keyword evidence="8" id="KW-0057">Aromatic amino acid biosynthesis</keyword>
<dbReference type="AlphaFoldDB" id="A0A1H3XDZ9"/>
<dbReference type="NCBIfam" id="NF003806">
    <property type="entry name" value="PRK05395.1-3"/>
    <property type="match status" value="1"/>
</dbReference>
<protein>
    <recommendedName>
        <fullName evidence="6 8">3-dehydroquinate dehydratase</fullName>
        <shortName evidence="8">3-dehydroquinase</shortName>
        <ecNumber evidence="6 8">4.2.1.10</ecNumber>
    </recommendedName>
    <alternativeName>
        <fullName evidence="8">Type II DHQase</fullName>
    </alternativeName>
</protein>
<dbReference type="GO" id="GO:0019631">
    <property type="term" value="P:quinate catabolic process"/>
    <property type="evidence" value="ECO:0007669"/>
    <property type="project" value="TreeGrafter"/>
</dbReference>
<gene>
    <name evidence="8" type="primary">aroQ</name>
    <name evidence="12" type="ORF">SAMN05421540_102331</name>
</gene>
<dbReference type="HAMAP" id="MF_00169">
    <property type="entry name" value="AroQ"/>
    <property type="match status" value="1"/>
</dbReference>
<proteinExistence type="inferred from homology"/>
<dbReference type="PANTHER" id="PTHR21272">
    <property type="entry name" value="CATABOLIC 3-DEHYDROQUINASE"/>
    <property type="match status" value="1"/>
</dbReference>
<dbReference type="EC" id="4.2.1.10" evidence="6 8"/>
<dbReference type="InterPro" id="IPR036441">
    <property type="entry name" value="DHquinase_II_sf"/>
</dbReference>
<organism evidence="12 13">
    <name type="scientific">Psychroflexus halocasei</name>
    <dbReference type="NCBI Taxonomy" id="908615"/>
    <lineage>
        <taxon>Bacteria</taxon>
        <taxon>Pseudomonadati</taxon>
        <taxon>Bacteroidota</taxon>
        <taxon>Flavobacteriia</taxon>
        <taxon>Flavobacteriales</taxon>
        <taxon>Flavobacteriaceae</taxon>
        <taxon>Psychroflexus</taxon>
    </lineage>
</organism>
<dbReference type="EMBL" id="FNQF01000002">
    <property type="protein sequence ID" value="SDZ97450.1"/>
    <property type="molecule type" value="Genomic_DNA"/>
</dbReference>
<feature type="binding site" evidence="8 10">
    <location>
        <position position="69"/>
    </location>
    <ligand>
        <name>substrate</name>
    </ligand>
</feature>
<dbReference type="GO" id="GO:0003855">
    <property type="term" value="F:3-dehydroquinate dehydratase activity"/>
    <property type="evidence" value="ECO:0007669"/>
    <property type="project" value="UniProtKB-UniRule"/>
</dbReference>
<dbReference type="CDD" id="cd00466">
    <property type="entry name" value="DHQase_II"/>
    <property type="match status" value="1"/>
</dbReference>
<evidence type="ECO:0000256" key="11">
    <source>
        <dbReference type="PIRSR" id="PIRSR001399-3"/>
    </source>
</evidence>
<name>A0A1H3XDZ9_9FLAO</name>
<reference evidence="12 13" key="1">
    <citation type="submission" date="2016-10" db="EMBL/GenBank/DDBJ databases">
        <authorList>
            <person name="de Groot N.N."/>
        </authorList>
    </citation>
    <scope>NUCLEOTIDE SEQUENCE [LARGE SCALE GENOMIC DNA]</scope>
    <source>
        <strain evidence="12 13">DSM 23581</strain>
    </source>
</reference>
<keyword evidence="8" id="KW-0028">Amino-acid biosynthesis</keyword>
<dbReference type="STRING" id="908615.SAMN05421540_102331"/>
<dbReference type="Proteomes" id="UP000198820">
    <property type="component" value="Unassembled WGS sequence"/>
</dbReference>
<dbReference type="NCBIfam" id="NF003805">
    <property type="entry name" value="PRK05395.1-2"/>
    <property type="match status" value="1"/>
</dbReference>
<dbReference type="GO" id="GO:0008652">
    <property type="term" value="P:amino acid biosynthetic process"/>
    <property type="evidence" value="ECO:0007669"/>
    <property type="project" value="UniProtKB-KW"/>
</dbReference>
<feature type="binding site" evidence="8 10">
    <location>
        <begin position="96"/>
        <end position="97"/>
    </location>
    <ligand>
        <name>substrate</name>
    </ligand>
</feature>
<evidence type="ECO:0000256" key="3">
    <source>
        <dbReference type="ARBA" id="ARBA00004902"/>
    </source>
</evidence>
<dbReference type="PIRSF" id="PIRSF001399">
    <property type="entry name" value="DHquinase_II"/>
    <property type="match status" value="1"/>
</dbReference>
<evidence type="ECO:0000256" key="8">
    <source>
        <dbReference type="HAMAP-Rule" id="MF_00169"/>
    </source>
</evidence>
<comment type="pathway">
    <text evidence="3 8">Metabolic intermediate biosynthesis; chorismate biosynthesis; chorismate from D-erythrose 4-phosphate and phosphoenolpyruvate: step 3/7.</text>
</comment>
<dbReference type="UniPathway" id="UPA00053">
    <property type="reaction ID" value="UER00086"/>
</dbReference>
<evidence type="ECO:0000256" key="10">
    <source>
        <dbReference type="PIRSR" id="PIRSR001399-2"/>
    </source>
</evidence>
<feature type="active site" description="Proton donor" evidence="8 9">
    <location>
        <position position="95"/>
    </location>
</feature>
<comment type="subunit">
    <text evidence="5 8">Homododecamer.</text>
</comment>